<proteinExistence type="predicted"/>
<dbReference type="RefSeq" id="XP_003652992.1">
    <property type="nucleotide sequence ID" value="XM_003652944.1"/>
</dbReference>
<evidence type="ECO:0000313" key="1">
    <source>
        <dbReference type="EMBL" id="AEO66656.1"/>
    </source>
</evidence>
<reference evidence="1 2" key="1">
    <citation type="journal article" date="2011" name="Nat. Biotechnol.">
        <title>Comparative genomic analysis of the thermophilic biomass-degrading fungi Myceliophthora thermophila and Thielavia terrestris.</title>
        <authorList>
            <person name="Berka R.M."/>
            <person name="Grigoriev I.V."/>
            <person name="Otillar R."/>
            <person name="Salamov A."/>
            <person name="Grimwood J."/>
            <person name="Reid I."/>
            <person name="Ishmael N."/>
            <person name="John T."/>
            <person name="Darmond C."/>
            <person name="Moisan M.-C."/>
            <person name="Henrissat B."/>
            <person name="Coutinho P.M."/>
            <person name="Lombard V."/>
            <person name="Natvig D.O."/>
            <person name="Lindquist E."/>
            <person name="Schmutz J."/>
            <person name="Lucas S."/>
            <person name="Harris P."/>
            <person name="Powlowski J."/>
            <person name="Bellemare A."/>
            <person name="Taylor D."/>
            <person name="Butler G."/>
            <person name="de Vries R.P."/>
            <person name="Allijn I.E."/>
            <person name="van den Brink J."/>
            <person name="Ushinsky S."/>
            <person name="Storms R."/>
            <person name="Powell A.J."/>
            <person name="Paulsen I.T."/>
            <person name="Elbourne L.D.H."/>
            <person name="Baker S.E."/>
            <person name="Magnuson J."/>
            <person name="LaBoissiere S."/>
            <person name="Clutterbuck A.J."/>
            <person name="Martinez D."/>
            <person name="Wogulis M."/>
            <person name="de Leon A.L."/>
            <person name="Rey M.W."/>
            <person name="Tsang A."/>
        </authorList>
    </citation>
    <scope>NUCLEOTIDE SEQUENCE [LARGE SCALE GENOMIC DNA]</scope>
    <source>
        <strain evidence="2">ATCC 38088 / NRRL 8126</strain>
    </source>
</reference>
<dbReference type="EMBL" id="CP003010">
    <property type="protein sequence ID" value="AEO66656.1"/>
    <property type="molecule type" value="Genomic_DNA"/>
</dbReference>
<dbReference type="InterPro" id="IPR029058">
    <property type="entry name" value="AB_hydrolase_fold"/>
</dbReference>
<name>G2R272_THETT</name>
<keyword evidence="2" id="KW-1185">Reference proteome</keyword>
<protein>
    <submittedName>
        <fullName evidence="1">Uncharacterized protein</fullName>
    </submittedName>
</protein>
<sequence>MPRGKRQALPGLARHRAGHDAILYWLTESFNRAMLEYRALAGTVGGPVTVFPTSPATPFGSSAFPGEISAPPRAWAEQLITNLVFYKPHERASRPHLPCVGGHFAPNGTDSVHDKLYLHRKVGPRLRLRSELWGGRTARKGFYDTRLVSTSAGLARSRYHCLISKLHA</sequence>
<organism evidence="1 2">
    <name type="scientific">Thermothielavioides terrestris (strain ATCC 38088 / NRRL 8126)</name>
    <name type="common">Thielavia terrestris</name>
    <dbReference type="NCBI Taxonomy" id="578455"/>
    <lineage>
        <taxon>Eukaryota</taxon>
        <taxon>Fungi</taxon>
        <taxon>Dikarya</taxon>
        <taxon>Ascomycota</taxon>
        <taxon>Pezizomycotina</taxon>
        <taxon>Sordariomycetes</taxon>
        <taxon>Sordariomycetidae</taxon>
        <taxon>Sordariales</taxon>
        <taxon>Chaetomiaceae</taxon>
        <taxon>Thermothielavioides</taxon>
        <taxon>Thermothielavioides terrestris</taxon>
    </lineage>
</organism>
<dbReference type="Gene3D" id="3.40.50.1820">
    <property type="entry name" value="alpha/beta hydrolase"/>
    <property type="match status" value="1"/>
</dbReference>
<accession>G2R272</accession>
<dbReference type="eggNOG" id="KOG2565">
    <property type="taxonomic scope" value="Eukaryota"/>
</dbReference>
<dbReference type="GeneID" id="11518258"/>
<dbReference type="KEGG" id="ttt:THITE_151837"/>
<dbReference type="HOGENOM" id="CLU_1587635_0_0_1"/>
<dbReference type="OrthoDB" id="7130006at2759"/>
<evidence type="ECO:0000313" key="2">
    <source>
        <dbReference type="Proteomes" id="UP000008181"/>
    </source>
</evidence>
<dbReference type="Proteomes" id="UP000008181">
    <property type="component" value="Chromosome 2"/>
</dbReference>
<gene>
    <name evidence="1" type="ORF">THITE_151837</name>
</gene>
<dbReference type="AlphaFoldDB" id="G2R272"/>